<evidence type="ECO:0000313" key="5">
    <source>
        <dbReference type="Proteomes" id="UP001208689"/>
    </source>
</evidence>
<evidence type="ECO:0000256" key="1">
    <source>
        <dbReference type="SAM" id="MobiDB-lite"/>
    </source>
</evidence>
<evidence type="ECO:0000259" key="3">
    <source>
        <dbReference type="Pfam" id="PF13229"/>
    </source>
</evidence>
<dbReference type="Proteomes" id="UP001208689">
    <property type="component" value="Chromosome"/>
</dbReference>
<evidence type="ECO:0000256" key="2">
    <source>
        <dbReference type="SAM" id="Phobius"/>
    </source>
</evidence>
<feature type="domain" description="Right handed beta helix" evidence="3">
    <location>
        <begin position="105"/>
        <end position="221"/>
    </location>
</feature>
<evidence type="ECO:0000313" key="4">
    <source>
        <dbReference type="EMBL" id="UYP47484.1"/>
    </source>
</evidence>
<feature type="domain" description="Right handed beta helix" evidence="3">
    <location>
        <begin position="411"/>
        <end position="510"/>
    </location>
</feature>
<keyword evidence="5" id="KW-1185">Reference proteome</keyword>
<dbReference type="InterPro" id="IPR012334">
    <property type="entry name" value="Pectin_lyas_fold"/>
</dbReference>
<dbReference type="InterPro" id="IPR011050">
    <property type="entry name" value="Pectin_lyase_fold/virulence"/>
</dbReference>
<feature type="compositionally biased region" description="Low complexity" evidence="1">
    <location>
        <begin position="715"/>
        <end position="745"/>
    </location>
</feature>
<gene>
    <name evidence="4" type="ORF">NEF87_003769</name>
</gene>
<organism evidence="4 5">
    <name type="scientific">Candidatus Lokiarchaeum ossiferum</name>
    <dbReference type="NCBI Taxonomy" id="2951803"/>
    <lineage>
        <taxon>Archaea</taxon>
        <taxon>Promethearchaeati</taxon>
        <taxon>Promethearchaeota</taxon>
        <taxon>Promethearchaeia</taxon>
        <taxon>Promethearchaeales</taxon>
        <taxon>Promethearchaeaceae</taxon>
        <taxon>Candidatus Lokiarchaeum</taxon>
    </lineage>
</organism>
<feature type="transmembrane region" description="Helical" evidence="2">
    <location>
        <begin position="751"/>
        <end position="772"/>
    </location>
</feature>
<proteinExistence type="predicted"/>
<sequence length="789" mass="88315">MQSMKWKTIRQKKTLYLIRVFFVAIFILGVGSSLLYNDSMNMASKSQTELLFNEIQSAVEHSPIYINGDAELDAFCSGNGTTGLSWATAHVIDGYELNRTDETYGVWLNQTTRHVIIKNVQMIPQFSYAMALINGSNIKIQNMYTNEGAYSIFMEGCENITITNSNFENTGYGIYMEQSQNVTISRCRFGFDGSGIVMTKPLYVLNSANITVDLCEFDDLYKPNSGDCYCSVIDSVDFAMFNSTMQSSQSMNSAPAFLQISGGSHSQVTNNSVSNTEEWGLRFLDHSDFLVLNNVIDVTDDDSIYLSGCHNGYFAHNNLSNEGILFHDTAVSENMTIDTTNLVNDQPLYYYENTSQIDESLGEIGQLILNHVNNSQISETQIGENARAIQMFGCENITFDQLNLTDFHNFGIYSNYINNFTCTNLTLDGIGYGIYSYEIDTLHVEGCNITTTGTAIYTRNAQDVFIDNNELRANSRGVNFQAADTVILTNNAFIDCSYEYNYYDVTNFSLDDSNTRNGIPMFYRTDLFNQTYNIGPKSEFHLVNCRNLIIYNLELIIGSNGIILRNCTNIQFVNFTITESEYAFVFSDCENVFMINGTLTNCDSGGELENCNNTLIQRTFFNGSTDYLISLYDCYDLNFTENGFLNFSYGIYADTCFNVSIVDNIYGNNDSVFIESEDVSNLVVEDNLEDDEYDRDSFGPLYIDPDPFGKKDNSQDPGDGTDTSTSTSTNTTTDTTDTNTDPQPTSGLDPLVIILIIAGSVLIIGSVIFLLLKNDVIQTSNNQNSTQHK</sequence>
<dbReference type="Pfam" id="PF13229">
    <property type="entry name" value="Beta_helix"/>
    <property type="match status" value="3"/>
</dbReference>
<keyword evidence="2" id="KW-0812">Transmembrane</keyword>
<feature type="domain" description="Right handed beta helix" evidence="3">
    <location>
        <begin position="546"/>
        <end position="687"/>
    </location>
</feature>
<dbReference type="EMBL" id="CP104013">
    <property type="protein sequence ID" value="UYP47484.1"/>
    <property type="molecule type" value="Genomic_DNA"/>
</dbReference>
<keyword evidence="2" id="KW-1133">Transmembrane helix</keyword>
<dbReference type="SMART" id="SM00710">
    <property type="entry name" value="PbH1"/>
    <property type="match status" value="9"/>
</dbReference>
<dbReference type="InterPro" id="IPR039448">
    <property type="entry name" value="Beta_helix"/>
</dbReference>
<reference evidence="4" key="1">
    <citation type="submission" date="2022-09" db="EMBL/GenBank/DDBJ databases">
        <title>Actin cytoskeleton and complex cell architecture in an #Asgard archaeon.</title>
        <authorList>
            <person name="Ponce Toledo R.I."/>
            <person name="Schleper C."/>
            <person name="Rodrigues Oliveira T."/>
            <person name="Wollweber F."/>
            <person name="Xu J."/>
            <person name="Rittmann S."/>
            <person name="Klingl A."/>
            <person name="Pilhofer M."/>
        </authorList>
    </citation>
    <scope>NUCLEOTIDE SEQUENCE</scope>
    <source>
        <strain evidence="4">B-35</strain>
    </source>
</reference>
<keyword evidence="2" id="KW-0472">Membrane</keyword>
<dbReference type="InterPro" id="IPR006626">
    <property type="entry name" value="PbH1"/>
</dbReference>
<feature type="transmembrane region" description="Helical" evidence="2">
    <location>
        <begin position="16"/>
        <end position="36"/>
    </location>
</feature>
<dbReference type="SUPFAM" id="SSF51126">
    <property type="entry name" value="Pectin lyase-like"/>
    <property type="match status" value="3"/>
</dbReference>
<protein>
    <recommendedName>
        <fullName evidence="3">Right handed beta helix domain-containing protein</fullName>
    </recommendedName>
</protein>
<feature type="region of interest" description="Disordered" evidence="1">
    <location>
        <begin position="692"/>
        <end position="745"/>
    </location>
</feature>
<dbReference type="Gene3D" id="2.160.20.10">
    <property type="entry name" value="Single-stranded right-handed beta-helix, Pectin lyase-like"/>
    <property type="match status" value="3"/>
</dbReference>
<name>A0ABY6HVE4_9ARCH</name>
<accession>A0ABY6HVE4</accession>